<dbReference type="InterPro" id="IPR000276">
    <property type="entry name" value="GPCR_Rhodpsn"/>
</dbReference>
<keyword evidence="5 9" id="KW-0297">G-protein coupled receptor</keyword>
<proteinExistence type="inferred from homology"/>
<name>A0AAD9J4H2_9ANNE</name>
<keyword evidence="2" id="KW-1003">Cell membrane</keyword>
<evidence type="ECO:0000256" key="5">
    <source>
        <dbReference type="ARBA" id="ARBA00023040"/>
    </source>
</evidence>
<dbReference type="AlphaFoldDB" id="A0AAD9J4H2"/>
<comment type="caution">
    <text evidence="12">The sequence shown here is derived from an EMBL/GenBank/DDBJ whole genome shotgun (WGS) entry which is preliminary data.</text>
</comment>
<comment type="similarity">
    <text evidence="9">Belongs to the G-protein coupled receptor 1 family.</text>
</comment>
<reference evidence="12" key="1">
    <citation type="journal article" date="2023" name="Mol. Biol. Evol.">
        <title>Third-Generation Sequencing Reveals the Adaptive Role of the Epigenome in Three Deep-Sea Polychaetes.</title>
        <authorList>
            <person name="Perez M."/>
            <person name="Aroh O."/>
            <person name="Sun Y."/>
            <person name="Lan Y."/>
            <person name="Juniper S.K."/>
            <person name="Young C.R."/>
            <person name="Angers B."/>
            <person name="Qian P.Y."/>
        </authorList>
    </citation>
    <scope>NUCLEOTIDE SEQUENCE</scope>
    <source>
        <strain evidence="12">P08H-3</strain>
    </source>
</reference>
<evidence type="ECO:0000256" key="10">
    <source>
        <dbReference type="SAM" id="Phobius"/>
    </source>
</evidence>
<dbReference type="Pfam" id="PF00001">
    <property type="entry name" value="7tm_1"/>
    <property type="match status" value="1"/>
</dbReference>
<evidence type="ECO:0000256" key="9">
    <source>
        <dbReference type="RuleBase" id="RU000688"/>
    </source>
</evidence>
<evidence type="ECO:0000256" key="2">
    <source>
        <dbReference type="ARBA" id="ARBA00022475"/>
    </source>
</evidence>
<keyword evidence="6 10" id="KW-0472">Membrane</keyword>
<keyword evidence="8 9" id="KW-0807">Transducer</keyword>
<feature type="transmembrane region" description="Helical" evidence="10">
    <location>
        <begin position="289"/>
        <end position="312"/>
    </location>
</feature>
<evidence type="ECO:0000256" key="6">
    <source>
        <dbReference type="ARBA" id="ARBA00023136"/>
    </source>
</evidence>
<feature type="transmembrane region" description="Helical" evidence="10">
    <location>
        <begin position="106"/>
        <end position="127"/>
    </location>
</feature>
<feature type="domain" description="G-protein coupled receptors family 1 profile" evidence="11">
    <location>
        <begin position="47"/>
        <end position="310"/>
    </location>
</feature>
<feature type="transmembrane region" description="Helical" evidence="10">
    <location>
        <begin position="29"/>
        <end position="54"/>
    </location>
</feature>
<evidence type="ECO:0000256" key="1">
    <source>
        <dbReference type="ARBA" id="ARBA00004651"/>
    </source>
</evidence>
<evidence type="ECO:0000259" key="11">
    <source>
        <dbReference type="PROSITE" id="PS50262"/>
    </source>
</evidence>
<dbReference type="GO" id="GO:0005886">
    <property type="term" value="C:plasma membrane"/>
    <property type="evidence" value="ECO:0007669"/>
    <property type="project" value="UniProtKB-SubCell"/>
</dbReference>
<dbReference type="SUPFAM" id="SSF81321">
    <property type="entry name" value="Family A G protein-coupled receptor-like"/>
    <property type="match status" value="1"/>
</dbReference>
<organism evidence="12 13">
    <name type="scientific">Paralvinella palmiformis</name>
    <dbReference type="NCBI Taxonomy" id="53620"/>
    <lineage>
        <taxon>Eukaryota</taxon>
        <taxon>Metazoa</taxon>
        <taxon>Spiralia</taxon>
        <taxon>Lophotrochozoa</taxon>
        <taxon>Annelida</taxon>
        <taxon>Polychaeta</taxon>
        <taxon>Sedentaria</taxon>
        <taxon>Canalipalpata</taxon>
        <taxon>Terebellida</taxon>
        <taxon>Terebelliformia</taxon>
        <taxon>Alvinellidae</taxon>
        <taxon>Paralvinella</taxon>
    </lineage>
</organism>
<evidence type="ECO:0000313" key="12">
    <source>
        <dbReference type="EMBL" id="KAK2146239.1"/>
    </source>
</evidence>
<feature type="transmembrane region" description="Helical" evidence="10">
    <location>
        <begin position="148"/>
        <end position="167"/>
    </location>
</feature>
<dbReference type="EMBL" id="JAODUP010000623">
    <property type="protein sequence ID" value="KAK2146239.1"/>
    <property type="molecule type" value="Genomic_DNA"/>
</dbReference>
<protein>
    <recommendedName>
        <fullName evidence="11">G-protein coupled receptors family 1 profile domain-containing protein</fullName>
    </recommendedName>
</protein>
<dbReference type="CDD" id="cd00637">
    <property type="entry name" value="7tm_classA_rhodopsin-like"/>
    <property type="match status" value="1"/>
</dbReference>
<evidence type="ECO:0000256" key="7">
    <source>
        <dbReference type="ARBA" id="ARBA00023170"/>
    </source>
</evidence>
<evidence type="ECO:0000256" key="8">
    <source>
        <dbReference type="ARBA" id="ARBA00023224"/>
    </source>
</evidence>
<dbReference type="PROSITE" id="PS50262">
    <property type="entry name" value="G_PROTEIN_RECEP_F1_2"/>
    <property type="match status" value="1"/>
</dbReference>
<comment type="subcellular location">
    <subcellularLocation>
        <location evidence="1">Cell membrane</location>
        <topology evidence="1">Multi-pass membrane protein</topology>
    </subcellularLocation>
</comment>
<sequence length="365" mass="39929">MDNLTVDAETTSSGANNVAQDPYEYRSGFVIVLGLLLGFETIAGIVCNLTVLIVHRMNHGHAINSSGSAFLVNLSVVDLLISMVSIPMTAARIVMRLAVSPMFCIFHEATVSMATTSSALALMLVSLDRYLTIVRPFGRQMNHRNTPYFLAVTWALVGVGFALPVGALRAGSDGAGSASCFVWIRSPGRRILYELYYVGVYVVANVVMITCYATIFRAAKRRINTRMSLLRVAVIKLPGAPTVNIAGQKSRERRMTTMTLTIVLTFFVCWAPHATVSALVVVLDAGYLEIVHLVCLALAYSTTFLHPLLYAFMREDFRKRFCCRKEALVRPVGDGQEIVKKKAVSALTKRNPICVAQQVTAASLP</sequence>
<dbReference type="PANTHER" id="PTHR24228">
    <property type="entry name" value="B2 BRADYKININ RECEPTOR/ANGIOTENSIN II RECEPTOR"/>
    <property type="match status" value="1"/>
</dbReference>
<keyword evidence="7 9" id="KW-0675">Receptor</keyword>
<dbReference type="PANTHER" id="PTHR24228:SF59">
    <property type="entry name" value="NEUROPEPTIDE RECEPTOR 15"/>
    <property type="match status" value="1"/>
</dbReference>
<dbReference type="Proteomes" id="UP001208570">
    <property type="component" value="Unassembled WGS sequence"/>
</dbReference>
<evidence type="ECO:0000313" key="13">
    <source>
        <dbReference type="Proteomes" id="UP001208570"/>
    </source>
</evidence>
<keyword evidence="4 10" id="KW-1133">Transmembrane helix</keyword>
<dbReference type="PROSITE" id="PS00237">
    <property type="entry name" value="G_PROTEIN_RECEP_F1_1"/>
    <property type="match status" value="1"/>
</dbReference>
<gene>
    <name evidence="12" type="ORF">LSH36_623g03019</name>
</gene>
<accession>A0AAD9J4H2</accession>
<keyword evidence="3 9" id="KW-0812">Transmembrane</keyword>
<dbReference type="Gene3D" id="1.20.1070.10">
    <property type="entry name" value="Rhodopsin 7-helix transmembrane proteins"/>
    <property type="match status" value="1"/>
</dbReference>
<feature type="transmembrane region" description="Helical" evidence="10">
    <location>
        <begin position="258"/>
        <end position="283"/>
    </location>
</feature>
<evidence type="ECO:0000256" key="4">
    <source>
        <dbReference type="ARBA" id="ARBA00022989"/>
    </source>
</evidence>
<feature type="transmembrane region" description="Helical" evidence="10">
    <location>
        <begin position="195"/>
        <end position="219"/>
    </location>
</feature>
<dbReference type="InterPro" id="IPR017452">
    <property type="entry name" value="GPCR_Rhodpsn_7TM"/>
</dbReference>
<evidence type="ECO:0000256" key="3">
    <source>
        <dbReference type="ARBA" id="ARBA00022692"/>
    </source>
</evidence>
<dbReference type="GO" id="GO:0004930">
    <property type="term" value="F:G protein-coupled receptor activity"/>
    <property type="evidence" value="ECO:0007669"/>
    <property type="project" value="UniProtKB-KW"/>
</dbReference>
<keyword evidence="13" id="KW-1185">Reference proteome</keyword>
<dbReference type="PRINTS" id="PR00237">
    <property type="entry name" value="GPCRRHODOPSN"/>
</dbReference>
<feature type="transmembrane region" description="Helical" evidence="10">
    <location>
        <begin position="66"/>
        <end position="86"/>
    </location>
</feature>